<comment type="catalytic activity">
    <reaction evidence="8 10">
        <text>dCMP + ATP = dCDP + ADP</text>
        <dbReference type="Rhea" id="RHEA:25094"/>
        <dbReference type="ChEBI" id="CHEBI:30616"/>
        <dbReference type="ChEBI" id="CHEBI:57566"/>
        <dbReference type="ChEBI" id="CHEBI:58593"/>
        <dbReference type="ChEBI" id="CHEBI:456216"/>
        <dbReference type="EC" id="2.7.4.25"/>
    </reaction>
</comment>
<proteinExistence type="inferred from homology"/>
<evidence type="ECO:0000256" key="4">
    <source>
        <dbReference type="ARBA" id="ARBA00022679"/>
    </source>
</evidence>
<dbReference type="GO" id="GO:0036430">
    <property type="term" value="F:CMP kinase activity"/>
    <property type="evidence" value="ECO:0007669"/>
    <property type="project" value="RHEA"/>
</dbReference>
<keyword evidence="6 10" id="KW-0418">Kinase</keyword>
<evidence type="ECO:0000256" key="8">
    <source>
        <dbReference type="ARBA" id="ARBA00047615"/>
    </source>
</evidence>
<evidence type="ECO:0000256" key="3">
    <source>
        <dbReference type="ARBA" id="ARBA00022490"/>
    </source>
</evidence>
<sequence length="173" mass="19782">MIITISGLPGAGTTTITRMLSTKLGIPFISAGDVFRQMAAERGMDILEFSRLAEEDHEIDKEIDKRQAEIAKSKENLIVEGRLSAYFVEADLKILIIAPFNVRAYRISKRESKPLKKVENEIKRREESEAKRYKEIHGIDIEDLQVYDIILNSAHFKPEEITNIIIKIIEVIK</sequence>
<dbReference type="HAMAP" id="MF_00239">
    <property type="entry name" value="Cytidyl_kinase_type2"/>
    <property type="match status" value="1"/>
</dbReference>
<dbReference type="EC" id="2.7.4.25" evidence="10"/>
<evidence type="ECO:0000256" key="9">
    <source>
        <dbReference type="ARBA" id="ARBA00048478"/>
    </source>
</evidence>
<dbReference type="AlphaFoldDB" id="A0A328PEM4"/>
<dbReference type="RefSeq" id="WP_112093193.1">
    <property type="nucleotide sequence ID" value="NZ_QLOE01000001.1"/>
</dbReference>
<evidence type="ECO:0000256" key="1">
    <source>
        <dbReference type="ARBA" id="ARBA00004496"/>
    </source>
</evidence>
<evidence type="ECO:0000313" key="12">
    <source>
        <dbReference type="Proteomes" id="UP000249782"/>
    </source>
</evidence>
<evidence type="ECO:0000256" key="7">
    <source>
        <dbReference type="ARBA" id="ARBA00022840"/>
    </source>
</evidence>
<gene>
    <name evidence="10" type="primary">cmk</name>
    <name evidence="11" type="ORF">DPC56_00975</name>
</gene>
<keyword evidence="4 10" id="KW-0808">Transferase</keyword>
<keyword evidence="5 10" id="KW-0547">Nucleotide-binding</keyword>
<accession>A0A328PEM4</accession>
<feature type="binding site" evidence="10">
    <location>
        <begin position="7"/>
        <end position="15"/>
    </location>
    <ligand>
        <name>ATP</name>
        <dbReference type="ChEBI" id="CHEBI:30616"/>
    </ligand>
</feature>
<dbReference type="EMBL" id="QLOE01000001">
    <property type="protein sequence ID" value="RAO79883.1"/>
    <property type="molecule type" value="Genomic_DNA"/>
</dbReference>
<evidence type="ECO:0000256" key="6">
    <source>
        <dbReference type="ARBA" id="ARBA00022777"/>
    </source>
</evidence>
<name>A0A328PEM4_9EURY</name>
<comment type="subcellular location">
    <subcellularLocation>
        <location evidence="1 10">Cytoplasm</location>
    </subcellularLocation>
</comment>
<dbReference type="SUPFAM" id="SSF52540">
    <property type="entry name" value="P-loop containing nucleoside triphosphate hydrolases"/>
    <property type="match status" value="1"/>
</dbReference>
<evidence type="ECO:0000256" key="10">
    <source>
        <dbReference type="HAMAP-Rule" id="MF_00239"/>
    </source>
</evidence>
<comment type="similarity">
    <text evidence="2 10">Belongs to the cytidylate kinase family. Type 2 subfamily.</text>
</comment>
<dbReference type="InterPro" id="IPR011892">
    <property type="entry name" value="Cyt_kin_arch"/>
</dbReference>
<dbReference type="InterPro" id="IPR027417">
    <property type="entry name" value="P-loop_NTPase"/>
</dbReference>
<organism evidence="11 12">
    <name type="scientific">Methanothermobacter tenebrarum</name>
    <dbReference type="NCBI Taxonomy" id="680118"/>
    <lineage>
        <taxon>Archaea</taxon>
        <taxon>Methanobacteriati</taxon>
        <taxon>Methanobacteriota</taxon>
        <taxon>Methanomada group</taxon>
        <taxon>Methanobacteria</taxon>
        <taxon>Methanobacteriales</taxon>
        <taxon>Methanobacteriaceae</taxon>
        <taxon>Methanothermobacter</taxon>
    </lineage>
</organism>
<keyword evidence="12" id="KW-1185">Reference proteome</keyword>
<dbReference type="Proteomes" id="UP000249782">
    <property type="component" value="Unassembled WGS sequence"/>
</dbReference>
<dbReference type="Gene3D" id="3.40.50.300">
    <property type="entry name" value="P-loop containing nucleotide triphosphate hydrolases"/>
    <property type="match status" value="1"/>
</dbReference>
<dbReference type="Pfam" id="PF13189">
    <property type="entry name" value="Cytidylate_kin2"/>
    <property type="match status" value="1"/>
</dbReference>
<comment type="catalytic activity">
    <reaction evidence="9 10">
        <text>CMP + ATP = CDP + ADP</text>
        <dbReference type="Rhea" id="RHEA:11600"/>
        <dbReference type="ChEBI" id="CHEBI:30616"/>
        <dbReference type="ChEBI" id="CHEBI:58069"/>
        <dbReference type="ChEBI" id="CHEBI:60377"/>
        <dbReference type="ChEBI" id="CHEBI:456216"/>
        <dbReference type="EC" id="2.7.4.25"/>
    </reaction>
</comment>
<dbReference type="GO" id="GO:0036431">
    <property type="term" value="F:dCMP kinase activity"/>
    <property type="evidence" value="ECO:0007669"/>
    <property type="project" value="InterPro"/>
</dbReference>
<dbReference type="GO" id="GO:0005737">
    <property type="term" value="C:cytoplasm"/>
    <property type="evidence" value="ECO:0007669"/>
    <property type="project" value="UniProtKB-SubCell"/>
</dbReference>
<evidence type="ECO:0000256" key="5">
    <source>
        <dbReference type="ARBA" id="ARBA00022741"/>
    </source>
</evidence>
<evidence type="ECO:0000256" key="2">
    <source>
        <dbReference type="ARBA" id="ARBA00011005"/>
    </source>
</evidence>
<comment type="caution">
    <text evidence="11">The sequence shown here is derived from an EMBL/GenBank/DDBJ whole genome shotgun (WGS) entry which is preliminary data.</text>
</comment>
<reference evidence="11 12" key="1">
    <citation type="submission" date="2018-06" db="EMBL/GenBank/DDBJ databases">
        <title>Draft genome sequence of hyperthermophilic methanogen Methanothermobacter tenebrarum sp. MCM-B 1447.</title>
        <authorList>
            <person name="Pore S.D."/>
            <person name="Dagar S."/>
            <person name="Dhakephalkar P.K."/>
        </authorList>
    </citation>
    <scope>NUCLEOTIDE SEQUENCE [LARGE SCALE GENOMIC DNA]</scope>
    <source>
        <strain evidence="11 12">MCM B 1447</strain>
    </source>
</reference>
<dbReference type="NCBIfam" id="TIGR02173">
    <property type="entry name" value="cyt_kin_arch"/>
    <property type="match status" value="1"/>
</dbReference>
<dbReference type="GO" id="GO:0006220">
    <property type="term" value="P:pyrimidine nucleotide metabolic process"/>
    <property type="evidence" value="ECO:0007669"/>
    <property type="project" value="UniProtKB-UniRule"/>
</dbReference>
<dbReference type="GO" id="GO:0005524">
    <property type="term" value="F:ATP binding"/>
    <property type="evidence" value="ECO:0007669"/>
    <property type="project" value="UniProtKB-UniRule"/>
</dbReference>
<protein>
    <recommendedName>
        <fullName evidence="10">Cytidylate kinase</fullName>
        <shortName evidence="10">CK</shortName>
        <ecNumber evidence="10">2.7.4.25</ecNumber>
    </recommendedName>
    <alternativeName>
        <fullName evidence="10">Cytidine monophosphate kinase</fullName>
        <shortName evidence="10">CMP kinase</shortName>
    </alternativeName>
</protein>
<dbReference type="InterPro" id="IPR011994">
    <property type="entry name" value="Cytidylate_kinase_dom"/>
</dbReference>
<keyword evidence="3 10" id="KW-0963">Cytoplasm</keyword>
<keyword evidence="7 10" id="KW-0067">ATP-binding</keyword>
<dbReference type="OrthoDB" id="31096at2157"/>
<dbReference type="CDD" id="cd02020">
    <property type="entry name" value="CMPK"/>
    <property type="match status" value="1"/>
</dbReference>
<evidence type="ECO:0000313" key="11">
    <source>
        <dbReference type="EMBL" id="RAO79883.1"/>
    </source>
</evidence>